<gene>
    <name evidence="2" type="ORF">GCM10010979_15220</name>
</gene>
<evidence type="ECO:0000256" key="1">
    <source>
        <dbReference type="SAM" id="Phobius"/>
    </source>
</evidence>
<keyword evidence="1" id="KW-1133">Transmembrane helix</keyword>
<protein>
    <submittedName>
        <fullName evidence="2">Uncharacterized protein</fullName>
    </submittedName>
</protein>
<accession>A0A916WIR4</accession>
<keyword evidence="1" id="KW-0812">Transmembrane</keyword>
<organism evidence="2 3">
    <name type="scientific">Conyzicola nivalis</name>
    <dbReference type="NCBI Taxonomy" id="1477021"/>
    <lineage>
        <taxon>Bacteria</taxon>
        <taxon>Bacillati</taxon>
        <taxon>Actinomycetota</taxon>
        <taxon>Actinomycetes</taxon>
        <taxon>Micrococcales</taxon>
        <taxon>Microbacteriaceae</taxon>
        <taxon>Conyzicola</taxon>
    </lineage>
</organism>
<dbReference type="EMBL" id="BMGB01000001">
    <property type="protein sequence ID" value="GGB01617.1"/>
    <property type="molecule type" value="Genomic_DNA"/>
</dbReference>
<feature type="transmembrane region" description="Helical" evidence="1">
    <location>
        <begin position="151"/>
        <end position="172"/>
    </location>
</feature>
<sequence length="333" mass="35508">MKTLWFVSLVVITAGLTVGGALIITMQSTGEPGAAYWLAIAALTIFVCGPVCLAAVAFYWDVRSGDARRYFRHYLRVVLVLEGLASVAIVAYAMLEGVAVWLPLLFIGVGGAVTGLVVLASPRIAAKYRKPEVPVVWAPVTRAETVRGVRLIAFWFFGTLVVLSVGLAFALPDEPVQQIFVALQLAFTAGAVAGAFVSASLARRLGAITGRDVKLASTIMRVVVRGKAVDLDDEETVAAAKYAEVWKTVQGFQLAFLGLLFSSTAVLQLGSLIDGSVSGMSIAILVVLAAAAVILGPIMVAQIRRARRYAREHAHRLPVAAEAGYDREQSPRR</sequence>
<reference evidence="2" key="1">
    <citation type="journal article" date="2014" name="Int. J. Syst. Evol. Microbiol.">
        <title>Complete genome sequence of Corynebacterium casei LMG S-19264T (=DSM 44701T), isolated from a smear-ripened cheese.</title>
        <authorList>
            <consortium name="US DOE Joint Genome Institute (JGI-PGF)"/>
            <person name="Walter F."/>
            <person name="Albersmeier A."/>
            <person name="Kalinowski J."/>
            <person name="Ruckert C."/>
        </authorList>
    </citation>
    <scope>NUCLEOTIDE SEQUENCE</scope>
    <source>
        <strain evidence="2">CGMCC 1.12813</strain>
    </source>
</reference>
<feature type="transmembrane region" description="Helical" evidence="1">
    <location>
        <begin position="254"/>
        <end position="273"/>
    </location>
</feature>
<name>A0A916WIR4_9MICO</name>
<dbReference type="Proteomes" id="UP000606922">
    <property type="component" value="Unassembled WGS sequence"/>
</dbReference>
<keyword evidence="1" id="KW-0472">Membrane</keyword>
<evidence type="ECO:0000313" key="3">
    <source>
        <dbReference type="Proteomes" id="UP000606922"/>
    </source>
</evidence>
<evidence type="ECO:0000313" key="2">
    <source>
        <dbReference type="EMBL" id="GGB01617.1"/>
    </source>
</evidence>
<keyword evidence="3" id="KW-1185">Reference proteome</keyword>
<feature type="transmembrane region" description="Helical" evidence="1">
    <location>
        <begin position="74"/>
        <end position="95"/>
    </location>
</feature>
<feature type="transmembrane region" description="Helical" evidence="1">
    <location>
        <begin position="279"/>
        <end position="301"/>
    </location>
</feature>
<reference evidence="2" key="2">
    <citation type="submission" date="2020-09" db="EMBL/GenBank/DDBJ databases">
        <authorList>
            <person name="Sun Q."/>
            <person name="Zhou Y."/>
        </authorList>
    </citation>
    <scope>NUCLEOTIDE SEQUENCE</scope>
    <source>
        <strain evidence="2">CGMCC 1.12813</strain>
    </source>
</reference>
<feature type="transmembrane region" description="Helical" evidence="1">
    <location>
        <begin position="178"/>
        <end position="202"/>
    </location>
</feature>
<dbReference type="AlphaFoldDB" id="A0A916WIR4"/>
<proteinExistence type="predicted"/>
<dbReference type="RefSeq" id="WP_188510042.1">
    <property type="nucleotide sequence ID" value="NZ_BMGB01000001.1"/>
</dbReference>
<feature type="transmembrane region" description="Helical" evidence="1">
    <location>
        <begin position="101"/>
        <end position="120"/>
    </location>
</feature>
<feature type="transmembrane region" description="Helical" evidence="1">
    <location>
        <begin position="35"/>
        <end position="62"/>
    </location>
</feature>
<comment type="caution">
    <text evidence="2">The sequence shown here is derived from an EMBL/GenBank/DDBJ whole genome shotgun (WGS) entry which is preliminary data.</text>
</comment>